<comment type="caution">
    <text evidence="5">The sequence shown here is derived from an EMBL/GenBank/DDBJ whole genome shotgun (WGS) entry which is preliminary data.</text>
</comment>
<dbReference type="Pfam" id="PF01234">
    <property type="entry name" value="NNMT_PNMT_TEMT"/>
    <property type="match status" value="1"/>
</dbReference>
<gene>
    <name evidence="5" type="ORF">FME351_LOCUS25078</name>
</gene>
<keyword evidence="2" id="KW-0489">Methyltransferase</keyword>
<evidence type="ECO:0000313" key="6">
    <source>
        <dbReference type="Proteomes" id="UP000663869"/>
    </source>
</evidence>
<proteinExistence type="inferred from homology"/>
<dbReference type="EMBL" id="CAJNYU010003320">
    <property type="protein sequence ID" value="CAF3661239.1"/>
    <property type="molecule type" value="Genomic_DNA"/>
</dbReference>
<organism evidence="5 6">
    <name type="scientific">Rotaria socialis</name>
    <dbReference type="NCBI Taxonomy" id="392032"/>
    <lineage>
        <taxon>Eukaryota</taxon>
        <taxon>Metazoa</taxon>
        <taxon>Spiralia</taxon>
        <taxon>Gnathifera</taxon>
        <taxon>Rotifera</taxon>
        <taxon>Eurotatoria</taxon>
        <taxon>Bdelloidea</taxon>
        <taxon>Philodinida</taxon>
        <taxon>Philodinidae</taxon>
        <taxon>Rotaria</taxon>
    </lineage>
</organism>
<keyword evidence="4" id="KW-0949">S-adenosyl-L-methionine</keyword>
<evidence type="ECO:0000313" key="5">
    <source>
        <dbReference type="EMBL" id="CAF3661239.1"/>
    </source>
</evidence>
<evidence type="ECO:0000256" key="1">
    <source>
        <dbReference type="ARBA" id="ARBA00007996"/>
    </source>
</evidence>
<dbReference type="AlphaFoldDB" id="A0A818RQE9"/>
<reference evidence="5" key="1">
    <citation type="submission" date="2021-02" db="EMBL/GenBank/DDBJ databases">
        <authorList>
            <person name="Nowell W R."/>
        </authorList>
    </citation>
    <scope>NUCLEOTIDE SEQUENCE</scope>
</reference>
<evidence type="ECO:0000256" key="4">
    <source>
        <dbReference type="ARBA" id="ARBA00022691"/>
    </source>
</evidence>
<dbReference type="Proteomes" id="UP000663869">
    <property type="component" value="Unassembled WGS sequence"/>
</dbReference>
<comment type="similarity">
    <text evidence="1">Belongs to the class I-like SAM-binding methyltransferase superfamily. NNMT/PNMT/TEMT family.</text>
</comment>
<sequence>MGDYSIDNSLLHTTDYRARFNTVLYLKNFYSGVDKDPNEAPLVAFFLEHCTRIMQDERNRFGNRKALESSKEKRLEWESRLRAALCRGGLSACDVNDPNWPVLSGKSNDYDIIFRSLCLEAACLTIEIFNETIRRLVRLLKPGGLLLLVMVRNESFYYVDKEKFFCLPLNEAKVENALHATGELMDIHIDSSDTTVEDQERNTMSNFDGEMIIHAYKTKNIE</sequence>
<dbReference type="Gene3D" id="3.40.50.150">
    <property type="entry name" value="Vaccinia Virus protein VP39"/>
    <property type="match status" value="1"/>
</dbReference>
<dbReference type="GO" id="GO:0005829">
    <property type="term" value="C:cytosol"/>
    <property type="evidence" value="ECO:0007669"/>
    <property type="project" value="TreeGrafter"/>
</dbReference>
<dbReference type="GO" id="GO:0032259">
    <property type="term" value="P:methylation"/>
    <property type="evidence" value="ECO:0007669"/>
    <property type="project" value="UniProtKB-KW"/>
</dbReference>
<dbReference type="PANTHER" id="PTHR10867:SF17">
    <property type="entry name" value="NICOTINAMIDE N-METHYLTRANSFERASE"/>
    <property type="match status" value="1"/>
</dbReference>
<dbReference type="SUPFAM" id="SSF53335">
    <property type="entry name" value="S-adenosyl-L-methionine-dependent methyltransferases"/>
    <property type="match status" value="1"/>
</dbReference>
<dbReference type="PROSITE" id="PS51681">
    <property type="entry name" value="SAM_MT_NNMT_PNMT_TEMT"/>
    <property type="match status" value="1"/>
</dbReference>
<evidence type="ECO:0000256" key="3">
    <source>
        <dbReference type="ARBA" id="ARBA00022679"/>
    </source>
</evidence>
<dbReference type="InterPro" id="IPR000940">
    <property type="entry name" value="NNMT_TEMT_trans"/>
</dbReference>
<keyword evidence="3" id="KW-0808">Transferase</keyword>
<dbReference type="GO" id="GO:0008170">
    <property type="term" value="F:N-methyltransferase activity"/>
    <property type="evidence" value="ECO:0007669"/>
    <property type="project" value="TreeGrafter"/>
</dbReference>
<name>A0A818RQE9_9BILA</name>
<accession>A0A818RQE9</accession>
<protein>
    <submittedName>
        <fullName evidence="5">Uncharacterized protein</fullName>
    </submittedName>
</protein>
<dbReference type="PANTHER" id="PTHR10867">
    <property type="entry name" value="NNMT/PNMT/TEMT FAMILY MEMBER"/>
    <property type="match status" value="1"/>
</dbReference>
<dbReference type="InterPro" id="IPR029063">
    <property type="entry name" value="SAM-dependent_MTases_sf"/>
</dbReference>
<evidence type="ECO:0000256" key="2">
    <source>
        <dbReference type="ARBA" id="ARBA00022603"/>
    </source>
</evidence>